<dbReference type="EMBL" id="BPLF01000001">
    <property type="protein sequence ID" value="GIX62262.1"/>
    <property type="molecule type" value="Genomic_DNA"/>
</dbReference>
<accession>A0AAV4LRM0</accession>
<evidence type="ECO:0000313" key="1">
    <source>
        <dbReference type="EMBL" id="GIX62262.1"/>
    </source>
</evidence>
<sequence>MPEVLVVFNPPGLRWNVAGAELLGDGDGDLPRGCTASAVVVDVASVHERRWRLLEVTVHAVPREGETAASDDVVVGRVEQRQGRAKVQEQQAALLPHSR</sequence>
<name>A0AAV4LRM0_BABCB</name>
<keyword evidence="2" id="KW-1185">Reference proteome</keyword>
<protein>
    <submittedName>
        <fullName evidence="1">Ribonuclease P protein component</fullName>
    </submittedName>
</protein>
<organism evidence="1 2">
    <name type="scientific">Babesia caballi</name>
    <dbReference type="NCBI Taxonomy" id="5871"/>
    <lineage>
        <taxon>Eukaryota</taxon>
        <taxon>Sar</taxon>
        <taxon>Alveolata</taxon>
        <taxon>Apicomplexa</taxon>
        <taxon>Aconoidasida</taxon>
        <taxon>Piroplasmida</taxon>
        <taxon>Babesiidae</taxon>
        <taxon>Babesia</taxon>
    </lineage>
</organism>
<gene>
    <name evidence="1" type="ORF">BcabD6B2_16970</name>
</gene>
<comment type="caution">
    <text evidence="1">The sequence shown here is derived from an EMBL/GenBank/DDBJ whole genome shotgun (WGS) entry which is preliminary data.</text>
</comment>
<dbReference type="RefSeq" id="XP_067714331.1">
    <property type="nucleotide sequence ID" value="XM_067858230.1"/>
</dbReference>
<dbReference type="AlphaFoldDB" id="A0AAV4LRM0"/>
<reference evidence="1 2" key="1">
    <citation type="submission" date="2021-06" db="EMBL/GenBank/DDBJ databases">
        <title>Genome sequence of Babesia caballi.</title>
        <authorList>
            <person name="Yamagishi J."/>
            <person name="Kidaka T."/>
            <person name="Ochi A."/>
        </authorList>
    </citation>
    <scope>NUCLEOTIDE SEQUENCE [LARGE SCALE GENOMIC DNA]</scope>
    <source>
        <strain evidence="1">USDA-D6B2</strain>
    </source>
</reference>
<evidence type="ECO:0000313" key="2">
    <source>
        <dbReference type="Proteomes" id="UP001497744"/>
    </source>
</evidence>
<proteinExistence type="predicted"/>
<dbReference type="Proteomes" id="UP001497744">
    <property type="component" value="Unassembled WGS sequence"/>
</dbReference>
<dbReference type="GeneID" id="94193743"/>